<reference evidence="1 2" key="1">
    <citation type="journal article" date="2022" name="DNA Res.">
        <title>Chromosomal-level genome assembly of the orchid tree Bauhinia variegata (Leguminosae; Cercidoideae) supports the allotetraploid origin hypothesis of Bauhinia.</title>
        <authorList>
            <person name="Zhong Y."/>
            <person name="Chen Y."/>
            <person name="Zheng D."/>
            <person name="Pang J."/>
            <person name="Liu Y."/>
            <person name="Luo S."/>
            <person name="Meng S."/>
            <person name="Qian L."/>
            <person name="Wei D."/>
            <person name="Dai S."/>
            <person name="Zhou R."/>
        </authorList>
    </citation>
    <scope>NUCLEOTIDE SEQUENCE [LARGE SCALE GENOMIC DNA]</scope>
    <source>
        <strain evidence="1">BV-YZ2020</strain>
    </source>
</reference>
<accession>A0ACB9P837</accession>
<organism evidence="1 2">
    <name type="scientific">Bauhinia variegata</name>
    <name type="common">Purple orchid tree</name>
    <name type="synonym">Phanera variegata</name>
    <dbReference type="NCBI Taxonomy" id="167791"/>
    <lineage>
        <taxon>Eukaryota</taxon>
        <taxon>Viridiplantae</taxon>
        <taxon>Streptophyta</taxon>
        <taxon>Embryophyta</taxon>
        <taxon>Tracheophyta</taxon>
        <taxon>Spermatophyta</taxon>
        <taxon>Magnoliopsida</taxon>
        <taxon>eudicotyledons</taxon>
        <taxon>Gunneridae</taxon>
        <taxon>Pentapetalae</taxon>
        <taxon>rosids</taxon>
        <taxon>fabids</taxon>
        <taxon>Fabales</taxon>
        <taxon>Fabaceae</taxon>
        <taxon>Cercidoideae</taxon>
        <taxon>Cercideae</taxon>
        <taxon>Bauhiniinae</taxon>
        <taxon>Bauhinia</taxon>
    </lineage>
</organism>
<keyword evidence="2" id="KW-1185">Reference proteome</keyword>
<evidence type="ECO:0000313" key="1">
    <source>
        <dbReference type="EMBL" id="KAI4344134.1"/>
    </source>
</evidence>
<proteinExistence type="predicted"/>
<gene>
    <name evidence="1" type="ORF">L6164_011400</name>
</gene>
<sequence>MSFHSNLNLWEYCRKVYYRKRLRKSTSKPKLPQQIIVEKILPRLPVKSVLSCKSVSKIWYALLSSPEFSELHYQWATQKLTGQKVFVLVKNYVLCLDVETLFTKGHLSNEGEIGTCAVKIDLPMDNVSHGATLASCNGLLCVSLYNVEGMEKIYLWNPAKRCQRLMPILENQNNNGMYSSIGFGYDDSADDYKIVRHRKTSGGGARNMLKVAVFSLKTGVWKTTTTKTRKFKCPIYGQGTYFNGALHWVVDRVGKGGVKEKTRTIMAFDLKTETHYEVRPPKADSKELQVTSVLVFQDCLCAEFHSQKKDTSELWMLKERNSTKSWNKLTNIPGRYIGHPLLQSVAGEVLMLEEQYYDFSRVILSVCNFEEGTSRRVFDFQVQGVQITSVAVHLEGLASPYVSERIFN</sequence>
<comment type="caution">
    <text evidence="1">The sequence shown here is derived from an EMBL/GenBank/DDBJ whole genome shotgun (WGS) entry which is preliminary data.</text>
</comment>
<dbReference type="EMBL" id="CM039430">
    <property type="protein sequence ID" value="KAI4344134.1"/>
    <property type="molecule type" value="Genomic_DNA"/>
</dbReference>
<evidence type="ECO:0000313" key="2">
    <source>
        <dbReference type="Proteomes" id="UP000828941"/>
    </source>
</evidence>
<dbReference type="Proteomes" id="UP000828941">
    <property type="component" value="Chromosome 5"/>
</dbReference>
<protein>
    <submittedName>
        <fullName evidence="1">Uncharacterized protein</fullName>
    </submittedName>
</protein>
<name>A0ACB9P837_BAUVA</name>